<feature type="transmembrane region" description="Helical" evidence="6">
    <location>
        <begin position="43"/>
        <end position="61"/>
    </location>
</feature>
<dbReference type="InterPro" id="IPR005829">
    <property type="entry name" value="Sugar_transporter_CS"/>
</dbReference>
<dbReference type="Gene3D" id="1.20.1720.10">
    <property type="entry name" value="Multidrug resistance protein D"/>
    <property type="match status" value="1"/>
</dbReference>
<keyword evidence="3 6" id="KW-0812">Transmembrane</keyword>
<evidence type="ECO:0000256" key="3">
    <source>
        <dbReference type="ARBA" id="ARBA00022692"/>
    </source>
</evidence>
<reference evidence="9" key="1">
    <citation type="journal article" date="2019" name="Int. J. Syst. Evol. Microbiol.">
        <title>The Global Catalogue of Microorganisms (GCM) 10K type strain sequencing project: providing services to taxonomists for standard genome sequencing and annotation.</title>
        <authorList>
            <consortium name="The Broad Institute Genomics Platform"/>
            <consortium name="The Broad Institute Genome Sequencing Center for Infectious Disease"/>
            <person name="Wu L."/>
            <person name="Ma J."/>
        </authorList>
    </citation>
    <scope>NUCLEOTIDE SEQUENCE [LARGE SCALE GENOMIC DNA]</scope>
    <source>
        <strain evidence="9">KCTC 52366</strain>
    </source>
</reference>
<dbReference type="InterPro" id="IPR011701">
    <property type="entry name" value="MFS"/>
</dbReference>
<accession>A0ABV7GTW5</accession>
<feature type="transmembrane region" description="Helical" evidence="6">
    <location>
        <begin position="97"/>
        <end position="119"/>
    </location>
</feature>
<dbReference type="InterPro" id="IPR020846">
    <property type="entry name" value="MFS_dom"/>
</dbReference>
<dbReference type="Proteomes" id="UP001595632">
    <property type="component" value="Unassembled WGS sequence"/>
</dbReference>
<feature type="transmembrane region" description="Helical" evidence="6">
    <location>
        <begin position="301"/>
        <end position="324"/>
    </location>
</feature>
<keyword evidence="9" id="KW-1185">Reference proteome</keyword>
<dbReference type="PANTHER" id="PTHR23502">
    <property type="entry name" value="MAJOR FACILITATOR SUPERFAMILY"/>
    <property type="match status" value="1"/>
</dbReference>
<sequence>MRRGERLSLYICLTALTAFAIDGILPVMPVIEAALPPSAPFTGAQIITVFILGMSLGELFIGPLSDAVGRRPAVIFGLAVFIAGTVLAGWADSFGLVILGRFLQGVGVAGPKIGTRAMVRDRHAGADMARVMSIVFTLIVLVPMIAPAIGAGIAAVAGWRGVFHTYLALAVALGAWLWLRHPETLDTNRRVPLRPLRLARNIWSVVRRRDVFPVVVATGFVYGAQLAYLAVAADLLGVGYDRAAMMPAFFALLASGTGAALLLNVRVVARVGMGPLILWGFGLLGASGVSLLIAADLSGGLPPLAVLIGLAWVGFFALGLLFGNLNAYAMRPLGDLAGLGSSIVASVSSLMSVVFVTAIERTVSGPVQVIGWGFALAAVLSVGCMLAAVPSGSGARVLRALGLRG</sequence>
<feature type="transmembrane region" description="Helical" evidence="6">
    <location>
        <begin position="336"/>
        <end position="357"/>
    </location>
</feature>
<comment type="caution">
    <text evidence="8">The sequence shown here is derived from an EMBL/GenBank/DDBJ whole genome shotgun (WGS) entry which is preliminary data.</text>
</comment>
<dbReference type="RefSeq" id="WP_275630916.1">
    <property type="nucleotide sequence ID" value="NZ_JARGYD010000001.1"/>
</dbReference>
<evidence type="ECO:0000313" key="9">
    <source>
        <dbReference type="Proteomes" id="UP001595632"/>
    </source>
</evidence>
<dbReference type="InterPro" id="IPR036259">
    <property type="entry name" value="MFS_trans_sf"/>
</dbReference>
<feature type="transmembrane region" description="Helical" evidence="6">
    <location>
        <begin position="369"/>
        <end position="389"/>
    </location>
</feature>
<feature type="transmembrane region" description="Helical" evidence="6">
    <location>
        <begin position="163"/>
        <end position="179"/>
    </location>
</feature>
<dbReference type="EMBL" id="JBHRTB010000010">
    <property type="protein sequence ID" value="MFC3143634.1"/>
    <property type="molecule type" value="Genomic_DNA"/>
</dbReference>
<evidence type="ECO:0000256" key="2">
    <source>
        <dbReference type="ARBA" id="ARBA00022448"/>
    </source>
</evidence>
<proteinExistence type="predicted"/>
<feature type="transmembrane region" description="Helical" evidence="6">
    <location>
        <begin position="73"/>
        <end position="91"/>
    </location>
</feature>
<dbReference type="PROSITE" id="PS50850">
    <property type="entry name" value="MFS"/>
    <property type="match status" value="1"/>
</dbReference>
<gene>
    <name evidence="8" type="ORF">ACFOGP_13005</name>
</gene>
<keyword evidence="2" id="KW-0813">Transport</keyword>
<feature type="transmembrane region" description="Helical" evidence="6">
    <location>
        <begin position="243"/>
        <end position="264"/>
    </location>
</feature>
<evidence type="ECO:0000256" key="5">
    <source>
        <dbReference type="ARBA" id="ARBA00023136"/>
    </source>
</evidence>
<comment type="subcellular location">
    <subcellularLocation>
        <location evidence="1">Membrane</location>
        <topology evidence="1">Multi-pass membrane protein</topology>
    </subcellularLocation>
</comment>
<dbReference type="PANTHER" id="PTHR23502:SF132">
    <property type="entry name" value="POLYAMINE TRANSPORTER 2-RELATED"/>
    <property type="match status" value="1"/>
</dbReference>
<feature type="transmembrane region" description="Helical" evidence="6">
    <location>
        <begin position="211"/>
        <end position="231"/>
    </location>
</feature>
<dbReference type="SUPFAM" id="SSF103473">
    <property type="entry name" value="MFS general substrate transporter"/>
    <property type="match status" value="1"/>
</dbReference>
<evidence type="ECO:0000313" key="8">
    <source>
        <dbReference type="EMBL" id="MFC3143634.1"/>
    </source>
</evidence>
<evidence type="ECO:0000256" key="1">
    <source>
        <dbReference type="ARBA" id="ARBA00004141"/>
    </source>
</evidence>
<protein>
    <submittedName>
        <fullName evidence="8">MFS transporter</fullName>
    </submittedName>
</protein>
<feature type="transmembrane region" description="Helical" evidence="6">
    <location>
        <begin position="276"/>
        <end position="295"/>
    </location>
</feature>
<feature type="transmembrane region" description="Helical" evidence="6">
    <location>
        <begin position="7"/>
        <end position="31"/>
    </location>
</feature>
<evidence type="ECO:0000256" key="4">
    <source>
        <dbReference type="ARBA" id="ARBA00022989"/>
    </source>
</evidence>
<dbReference type="Pfam" id="PF07690">
    <property type="entry name" value="MFS_1"/>
    <property type="match status" value="1"/>
</dbReference>
<evidence type="ECO:0000256" key="6">
    <source>
        <dbReference type="SAM" id="Phobius"/>
    </source>
</evidence>
<feature type="domain" description="Major facilitator superfamily (MFS) profile" evidence="7">
    <location>
        <begin position="1"/>
        <end position="393"/>
    </location>
</feature>
<keyword evidence="5 6" id="KW-0472">Membrane</keyword>
<keyword evidence="4 6" id="KW-1133">Transmembrane helix</keyword>
<feature type="transmembrane region" description="Helical" evidence="6">
    <location>
        <begin position="131"/>
        <end position="157"/>
    </location>
</feature>
<name>A0ABV7GTW5_9RHOB</name>
<dbReference type="PROSITE" id="PS00216">
    <property type="entry name" value="SUGAR_TRANSPORT_1"/>
    <property type="match status" value="1"/>
</dbReference>
<evidence type="ECO:0000259" key="7">
    <source>
        <dbReference type="PROSITE" id="PS50850"/>
    </source>
</evidence>
<organism evidence="8 9">
    <name type="scientific">Psychromarinibacter halotolerans</name>
    <dbReference type="NCBI Taxonomy" id="1775175"/>
    <lineage>
        <taxon>Bacteria</taxon>
        <taxon>Pseudomonadati</taxon>
        <taxon>Pseudomonadota</taxon>
        <taxon>Alphaproteobacteria</taxon>
        <taxon>Rhodobacterales</taxon>
        <taxon>Paracoccaceae</taxon>
        <taxon>Psychromarinibacter</taxon>
    </lineage>
</organism>